<dbReference type="EMBL" id="CP012040">
    <property type="protein sequence ID" value="AKP53904.1"/>
    <property type="molecule type" value="Genomic_DNA"/>
</dbReference>
<reference evidence="1 2" key="1">
    <citation type="submission" date="2015-07" db="EMBL/GenBank/DDBJ databases">
        <authorList>
            <person name="Kim K.M."/>
        </authorList>
    </citation>
    <scope>NUCLEOTIDE SEQUENCE [LARGE SCALE GENOMIC DNA]</scope>
    <source>
        <strain evidence="1 2">KCTC 12363</strain>
    </source>
</reference>
<protein>
    <recommendedName>
        <fullName evidence="3">Peptidase M15C domain-containing protein</fullName>
    </recommendedName>
</protein>
<dbReference type="PATRIC" id="fig|320787.5.peg.5005"/>
<dbReference type="STRING" id="320787.CA2015_4568"/>
<dbReference type="OrthoDB" id="9799970at2"/>
<dbReference type="Proteomes" id="UP000036520">
    <property type="component" value="Chromosome"/>
</dbReference>
<dbReference type="AlphaFoldDB" id="A0A0H4PID7"/>
<organism evidence="1 2">
    <name type="scientific">Cyclobacterium amurskyense</name>
    <dbReference type="NCBI Taxonomy" id="320787"/>
    <lineage>
        <taxon>Bacteria</taxon>
        <taxon>Pseudomonadati</taxon>
        <taxon>Bacteroidota</taxon>
        <taxon>Cytophagia</taxon>
        <taxon>Cytophagales</taxon>
        <taxon>Cyclobacteriaceae</taxon>
        <taxon>Cyclobacterium</taxon>
    </lineage>
</organism>
<accession>A0A0H4PID7</accession>
<dbReference type="SUPFAM" id="SSF55166">
    <property type="entry name" value="Hedgehog/DD-peptidase"/>
    <property type="match status" value="1"/>
</dbReference>
<gene>
    <name evidence="1" type="ORF">CA2015_4568</name>
</gene>
<proteinExistence type="predicted"/>
<keyword evidence="2" id="KW-1185">Reference proteome</keyword>
<dbReference type="RefSeq" id="WP_048643957.1">
    <property type="nucleotide sequence ID" value="NZ_CAXBGM010000020.1"/>
</dbReference>
<dbReference type="KEGG" id="camu:CA2015_4568"/>
<name>A0A0H4PID7_9BACT</name>
<evidence type="ECO:0000313" key="2">
    <source>
        <dbReference type="Proteomes" id="UP000036520"/>
    </source>
</evidence>
<sequence length="260" mass="30282">MKEKIKVVQQLLAEKGLYRGAIDGIFGPETLKSLNRVPGMSVNLPNVRKVTTMIQIGAREKGFNSGAIDGMWGPQTQYAFEELVYLQKYGKVREPWRPEEINPMNRWPRQNSPAFHEFYGLRAKNLVTVTVPYEMKIAWDMRYRAKKITCHTKVAESLLLVLENVRNIYGENEIERLALNRFGGCFNNRLMRGGTQWSTHSWGVALDFDPARNQLTWGRNQAAFAHPVYNDWWRCWEEEGWVSLGRRKNYDWMHVQAAEV</sequence>
<evidence type="ECO:0008006" key="3">
    <source>
        <dbReference type="Google" id="ProtNLM"/>
    </source>
</evidence>
<dbReference type="InterPro" id="IPR009045">
    <property type="entry name" value="Zn_M74/Hedgehog-like"/>
</dbReference>
<evidence type="ECO:0000313" key="1">
    <source>
        <dbReference type="EMBL" id="AKP53904.1"/>
    </source>
</evidence>